<organism evidence="1 2">
    <name type="scientific">Datura stramonium</name>
    <name type="common">Jimsonweed</name>
    <name type="synonym">Common thornapple</name>
    <dbReference type="NCBI Taxonomy" id="4076"/>
    <lineage>
        <taxon>Eukaryota</taxon>
        <taxon>Viridiplantae</taxon>
        <taxon>Streptophyta</taxon>
        <taxon>Embryophyta</taxon>
        <taxon>Tracheophyta</taxon>
        <taxon>Spermatophyta</taxon>
        <taxon>Magnoliopsida</taxon>
        <taxon>eudicotyledons</taxon>
        <taxon>Gunneridae</taxon>
        <taxon>Pentapetalae</taxon>
        <taxon>asterids</taxon>
        <taxon>lamiids</taxon>
        <taxon>Solanales</taxon>
        <taxon>Solanaceae</taxon>
        <taxon>Solanoideae</taxon>
        <taxon>Datureae</taxon>
        <taxon>Datura</taxon>
    </lineage>
</organism>
<name>A0ABS8WRS4_DATST</name>
<evidence type="ECO:0008006" key="3">
    <source>
        <dbReference type="Google" id="ProtNLM"/>
    </source>
</evidence>
<dbReference type="EMBL" id="JACEIK010009840">
    <property type="protein sequence ID" value="MCE3214743.1"/>
    <property type="molecule type" value="Genomic_DNA"/>
</dbReference>
<keyword evidence="2" id="KW-1185">Reference proteome</keyword>
<accession>A0ABS8WRS4</accession>
<reference evidence="1 2" key="1">
    <citation type="journal article" date="2021" name="BMC Genomics">
        <title>Datura genome reveals duplications of psychoactive alkaloid biosynthetic genes and high mutation rate following tissue culture.</title>
        <authorList>
            <person name="Rajewski A."/>
            <person name="Carter-House D."/>
            <person name="Stajich J."/>
            <person name="Litt A."/>
        </authorList>
    </citation>
    <scope>NUCLEOTIDE SEQUENCE [LARGE SCALE GENOMIC DNA]</scope>
    <source>
        <strain evidence="1">AR-01</strain>
    </source>
</reference>
<proteinExistence type="predicted"/>
<feature type="non-terminal residue" evidence="1">
    <location>
        <position position="1"/>
    </location>
</feature>
<sequence length="72" mass="8612">RIHADVWVWKEYGVKESWTKMFTINLPYDPVGYQCCPFFACQIKVEFCFSLDQLHDLQSKGSLDQIFRDYLL</sequence>
<protein>
    <recommendedName>
        <fullName evidence="3">F-box protein</fullName>
    </recommendedName>
</protein>
<comment type="caution">
    <text evidence="1">The sequence shown here is derived from an EMBL/GenBank/DDBJ whole genome shotgun (WGS) entry which is preliminary data.</text>
</comment>
<evidence type="ECO:0000313" key="2">
    <source>
        <dbReference type="Proteomes" id="UP000823775"/>
    </source>
</evidence>
<evidence type="ECO:0000313" key="1">
    <source>
        <dbReference type="EMBL" id="MCE3214743.1"/>
    </source>
</evidence>
<dbReference type="Proteomes" id="UP000823775">
    <property type="component" value="Unassembled WGS sequence"/>
</dbReference>
<gene>
    <name evidence="1" type="ORF">HAX54_053209</name>
</gene>